<dbReference type="Gene3D" id="3.30.160.60">
    <property type="entry name" value="Classic Zinc Finger"/>
    <property type="match status" value="4"/>
</dbReference>
<dbReference type="InterPro" id="IPR050331">
    <property type="entry name" value="Zinc_finger"/>
</dbReference>
<dbReference type="GO" id="GO:0010468">
    <property type="term" value="P:regulation of gene expression"/>
    <property type="evidence" value="ECO:0007669"/>
    <property type="project" value="TreeGrafter"/>
</dbReference>
<dbReference type="GO" id="GO:0005634">
    <property type="term" value="C:nucleus"/>
    <property type="evidence" value="ECO:0007669"/>
    <property type="project" value="UniProtKB-SubCell"/>
</dbReference>
<evidence type="ECO:0000256" key="4">
    <source>
        <dbReference type="ARBA" id="ARBA00022771"/>
    </source>
</evidence>
<dbReference type="SMART" id="SM00868">
    <property type="entry name" value="zf-AD"/>
    <property type="match status" value="1"/>
</dbReference>
<sequence length="328" mass="38062">MTEIIAKSHQEELFTKLPNVCRVCLASARTPEGDFFQIADVYMRENGKSSNLLALSAILSIFIDDEMQLKGRDLIPTIICKTCAGQAQAAYKFIDQCRQTDDLLEQIFKGTTDGEEPSPTAVNEEEENLPSFPVSDTEAEEQPDMDKRGISKKKRYSCSKCEKSFSHRQTLVRHFASHDPKNAKLCPYCVKVFVRSDDLKRHIRTHTGERPYRCQLCPKAYVQHSELQEHVRSHSREKQFKCSTCALELSSRNGLYLHHKKHQQSMDHACFYCSKRFVTTSERRSHLRHVHRNLFRPWVCERETCKQSFDTKQTLTEHKKTHHVRNGK</sequence>
<keyword evidence="2" id="KW-0479">Metal-binding</keyword>
<dbReference type="GO" id="GO:0008270">
    <property type="term" value="F:zinc ion binding"/>
    <property type="evidence" value="ECO:0007669"/>
    <property type="project" value="UniProtKB-UniRule"/>
</dbReference>
<name>A0A182FBD9_ANOAL</name>
<evidence type="ECO:0000256" key="7">
    <source>
        <dbReference type="ARBA" id="ARBA00023125"/>
    </source>
</evidence>
<dbReference type="FunFam" id="3.30.160.60:FF:000072">
    <property type="entry name" value="zinc finger protein 143 isoform X1"/>
    <property type="match status" value="1"/>
</dbReference>
<dbReference type="SMART" id="SM00355">
    <property type="entry name" value="ZnF_C2H2"/>
    <property type="match status" value="6"/>
</dbReference>
<dbReference type="Pfam" id="PF07776">
    <property type="entry name" value="zf-AD"/>
    <property type="match status" value="1"/>
</dbReference>
<dbReference type="InterPro" id="IPR012934">
    <property type="entry name" value="Znf_AD"/>
</dbReference>
<evidence type="ECO:0000313" key="10">
    <source>
        <dbReference type="EnsemblMetazoa" id="AALB003822-PA"/>
    </source>
</evidence>
<dbReference type="Pfam" id="PF00096">
    <property type="entry name" value="zf-C2H2"/>
    <property type="match status" value="3"/>
</dbReference>
<organism evidence="10 11">
    <name type="scientific">Anopheles albimanus</name>
    <name type="common">New world malaria mosquito</name>
    <dbReference type="NCBI Taxonomy" id="7167"/>
    <lineage>
        <taxon>Eukaryota</taxon>
        <taxon>Metazoa</taxon>
        <taxon>Ecdysozoa</taxon>
        <taxon>Arthropoda</taxon>
        <taxon>Hexapoda</taxon>
        <taxon>Insecta</taxon>
        <taxon>Pterygota</taxon>
        <taxon>Neoptera</taxon>
        <taxon>Endopterygota</taxon>
        <taxon>Diptera</taxon>
        <taxon>Nematocera</taxon>
        <taxon>Culicoidea</taxon>
        <taxon>Culicidae</taxon>
        <taxon>Anophelinae</taxon>
        <taxon>Anopheles</taxon>
    </lineage>
</organism>
<comment type="subcellular location">
    <subcellularLocation>
        <location evidence="1">Nucleus</location>
    </subcellularLocation>
</comment>
<keyword evidence="5" id="KW-0862">Zinc</keyword>
<evidence type="ECO:0000256" key="5">
    <source>
        <dbReference type="ARBA" id="ARBA00022833"/>
    </source>
</evidence>
<dbReference type="PANTHER" id="PTHR16515">
    <property type="entry name" value="PR DOMAIN ZINC FINGER PROTEIN"/>
    <property type="match status" value="1"/>
</dbReference>
<evidence type="ECO:0000313" key="11">
    <source>
        <dbReference type="Proteomes" id="UP000069272"/>
    </source>
</evidence>
<proteinExistence type="predicted"/>
<dbReference type="KEGG" id="aali:118465679"/>
<dbReference type="PANTHER" id="PTHR16515:SF49">
    <property type="entry name" value="GASTRULA ZINC FINGER PROTEIN XLCGF49.1-LIKE-RELATED"/>
    <property type="match status" value="1"/>
</dbReference>
<dbReference type="PROSITE" id="PS51915">
    <property type="entry name" value="ZAD"/>
    <property type="match status" value="1"/>
</dbReference>
<evidence type="ECO:0000256" key="8">
    <source>
        <dbReference type="ARBA" id="ARBA00023163"/>
    </source>
</evidence>
<evidence type="ECO:0000256" key="3">
    <source>
        <dbReference type="ARBA" id="ARBA00022737"/>
    </source>
</evidence>
<keyword evidence="3" id="KW-0677">Repeat</keyword>
<dbReference type="GeneID" id="118465679"/>
<dbReference type="Proteomes" id="UP000069272">
    <property type="component" value="Chromosome 3R"/>
</dbReference>
<reference evidence="10" key="2">
    <citation type="submission" date="2022-08" db="UniProtKB">
        <authorList>
            <consortium name="EnsemblMetazoa"/>
        </authorList>
    </citation>
    <scope>IDENTIFICATION</scope>
    <source>
        <strain evidence="10">STECLA/ALBI9_A</strain>
    </source>
</reference>
<dbReference type="PROSITE" id="PS00028">
    <property type="entry name" value="ZINC_FINGER_C2H2_1"/>
    <property type="match status" value="5"/>
</dbReference>
<evidence type="ECO:0000256" key="2">
    <source>
        <dbReference type="ARBA" id="ARBA00022723"/>
    </source>
</evidence>
<dbReference type="VEuPathDB" id="VectorBase:AALB20_036338"/>
<dbReference type="PROSITE" id="PS50157">
    <property type="entry name" value="ZINC_FINGER_C2H2_2"/>
    <property type="match status" value="6"/>
</dbReference>
<keyword evidence="6" id="KW-0805">Transcription regulation</keyword>
<dbReference type="SUPFAM" id="SSF57667">
    <property type="entry name" value="beta-beta-alpha zinc fingers"/>
    <property type="match status" value="3"/>
</dbReference>
<protein>
    <submittedName>
        <fullName evidence="10">Uncharacterized protein</fullName>
    </submittedName>
</protein>
<keyword evidence="9" id="KW-0539">Nucleus</keyword>
<evidence type="ECO:0000256" key="6">
    <source>
        <dbReference type="ARBA" id="ARBA00023015"/>
    </source>
</evidence>
<dbReference type="OrthoDB" id="1095242at2759"/>
<keyword evidence="7" id="KW-0238">DNA-binding</keyword>
<dbReference type="SUPFAM" id="SSF57716">
    <property type="entry name" value="Glucocorticoid receptor-like (DNA-binding domain)"/>
    <property type="match status" value="1"/>
</dbReference>
<dbReference type="EnsemblMetazoa" id="AALB003822-RA">
    <property type="protein sequence ID" value="AALB003822-PA"/>
    <property type="gene ID" value="AALB003822"/>
</dbReference>
<dbReference type="RefSeq" id="XP_035790003.1">
    <property type="nucleotide sequence ID" value="XM_035934110.1"/>
</dbReference>
<evidence type="ECO:0000256" key="9">
    <source>
        <dbReference type="ARBA" id="ARBA00023242"/>
    </source>
</evidence>
<dbReference type="STRING" id="7167.A0A182FBD9"/>
<accession>A0A182FBD9</accession>
<dbReference type="FunFam" id="3.30.160.60:FF:001004">
    <property type="entry name" value="Zinc finger protein 426"/>
    <property type="match status" value="1"/>
</dbReference>
<dbReference type="VEuPathDB" id="VectorBase:AALB003822"/>
<dbReference type="InterPro" id="IPR013087">
    <property type="entry name" value="Znf_C2H2_type"/>
</dbReference>
<reference evidence="10 11" key="1">
    <citation type="journal article" date="2017" name="G3 (Bethesda)">
        <title>The Physical Genome Mapping of Anopheles albimanus Corrected Scaffold Misassemblies and Identified Interarm Rearrangements in Genus Anopheles.</title>
        <authorList>
            <person name="Artemov G.N."/>
            <person name="Peery A.N."/>
            <person name="Jiang X."/>
            <person name="Tu Z."/>
            <person name="Stegniy V.N."/>
            <person name="Sharakhova M.V."/>
            <person name="Sharakhov I.V."/>
        </authorList>
    </citation>
    <scope>NUCLEOTIDE SEQUENCE [LARGE SCALE GENOMIC DNA]</scope>
    <source>
        <strain evidence="10 11">ALBI9_A</strain>
    </source>
</reference>
<dbReference type="InterPro" id="IPR036236">
    <property type="entry name" value="Znf_C2H2_sf"/>
</dbReference>
<dbReference type="AlphaFoldDB" id="A0A182FBD9"/>
<keyword evidence="4" id="KW-0863">Zinc-finger</keyword>
<evidence type="ECO:0000256" key="1">
    <source>
        <dbReference type="ARBA" id="ARBA00004123"/>
    </source>
</evidence>
<keyword evidence="11" id="KW-1185">Reference proteome</keyword>
<dbReference type="GO" id="GO:0003677">
    <property type="term" value="F:DNA binding"/>
    <property type="evidence" value="ECO:0007669"/>
    <property type="project" value="UniProtKB-KW"/>
</dbReference>
<keyword evidence="8" id="KW-0804">Transcription</keyword>